<evidence type="ECO:0000256" key="2">
    <source>
        <dbReference type="ARBA" id="ARBA00022552"/>
    </source>
</evidence>
<organism evidence="13 14">
    <name type="scientific">Bergeriella denitrificans</name>
    <name type="common">Neisseria denitrificans</name>
    <dbReference type="NCBI Taxonomy" id="494"/>
    <lineage>
        <taxon>Bacteria</taxon>
        <taxon>Pseudomonadati</taxon>
        <taxon>Pseudomonadota</taxon>
        <taxon>Betaproteobacteria</taxon>
        <taxon>Neisseriales</taxon>
        <taxon>Neisseriaceae</taxon>
        <taxon>Bergeriella</taxon>
    </lineage>
</organism>
<feature type="domain" description="TRAM" evidence="12">
    <location>
        <begin position="2"/>
        <end position="62"/>
    </location>
</feature>
<dbReference type="PROSITE" id="PS51687">
    <property type="entry name" value="SAM_MT_RNA_M5U"/>
    <property type="match status" value="1"/>
</dbReference>
<feature type="binding site" evidence="9">
    <location>
        <position position="355"/>
    </location>
    <ligand>
        <name>S-adenosyl-L-methionine</name>
        <dbReference type="ChEBI" id="CHEBI:59789"/>
    </ligand>
</feature>
<feature type="active site" description="Nucleophile" evidence="9 10">
    <location>
        <position position="403"/>
    </location>
</feature>
<keyword evidence="1 9" id="KW-0004">4Fe-4S</keyword>
<dbReference type="CDD" id="cd02440">
    <property type="entry name" value="AdoMet_MTases"/>
    <property type="match status" value="1"/>
</dbReference>
<dbReference type="AlphaFoldDB" id="A0A378UHH3"/>
<accession>A0A378UHH3</accession>
<feature type="binding site" evidence="9">
    <location>
        <position position="84"/>
    </location>
    <ligand>
        <name>[4Fe-4S] cluster</name>
        <dbReference type="ChEBI" id="CHEBI:49883"/>
    </ligand>
</feature>
<dbReference type="SUPFAM" id="SSF53335">
    <property type="entry name" value="S-adenosyl-L-methionine-dependent methyltransferases"/>
    <property type="match status" value="1"/>
</dbReference>
<evidence type="ECO:0000256" key="6">
    <source>
        <dbReference type="ARBA" id="ARBA00022723"/>
    </source>
</evidence>
<dbReference type="PROSITE" id="PS01230">
    <property type="entry name" value="TRMA_1"/>
    <property type="match status" value="1"/>
</dbReference>
<feature type="binding site" evidence="9 10">
    <location>
        <position position="327"/>
    </location>
    <ligand>
        <name>S-adenosyl-L-methionine</name>
        <dbReference type="ChEBI" id="CHEBI:59789"/>
    </ligand>
</feature>
<evidence type="ECO:0000256" key="5">
    <source>
        <dbReference type="ARBA" id="ARBA00022691"/>
    </source>
</evidence>
<keyword evidence="14" id="KW-1185">Reference proteome</keyword>
<evidence type="ECO:0000256" key="1">
    <source>
        <dbReference type="ARBA" id="ARBA00022485"/>
    </source>
</evidence>
<evidence type="ECO:0000256" key="11">
    <source>
        <dbReference type="PROSITE-ProRule" id="PRU10015"/>
    </source>
</evidence>
<feature type="binding site" evidence="9 10">
    <location>
        <position position="376"/>
    </location>
    <ligand>
        <name>S-adenosyl-L-methionine</name>
        <dbReference type="ChEBI" id="CHEBI:59789"/>
    </ligand>
</feature>
<evidence type="ECO:0000256" key="8">
    <source>
        <dbReference type="ARBA" id="ARBA00023014"/>
    </source>
</evidence>
<evidence type="ECO:0000256" key="4">
    <source>
        <dbReference type="ARBA" id="ARBA00022679"/>
    </source>
</evidence>
<evidence type="ECO:0000313" key="13">
    <source>
        <dbReference type="EMBL" id="STZ76828.1"/>
    </source>
</evidence>
<feature type="binding site" evidence="9">
    <location>
        <position position="162"/>
    </location>
    <ligand>
        <name>[4Fe-4S] cluster</name>
        <dbReference type="ChEBI" id="CHEBI:49883"/>
    </ligand>
</feature>
<dbReference type="PANTHER" id="PTHR11061:SF49">
    <property type="entry name" value="23S RRNA (URACIL(1939)-C(5))-METHYLTRANSFERASE RLMD"/>
    <property type="match status" value="1"/>
</dbReference>
<gene>
    <name evidence="9 13" type="primary">rlmD</name>
    <name evidence="13" type="ORF">NCTC10295_01614</name>
</gene>
<feature type="binding site" evidence="9">
    <location>
        <position position="75"/>
    </location>
    <ligand>
        <name>[4Fe-4S] cluster</name>
        <dbReference type="ChEBI" id="CHEBI:49883"/>
    </ligand>
</feature>
<dbReference type="InterPro" id="IPR030390">
    <property type="entry name" value="MeTrfase_TrmA_AS"/>
</dbReference>
<dbReference type="InterPro" id="IPR029063">
    <property type="entry name" value="SAM-dependent_MTases_sf"/>
</dbReference>
<dbReference type="EMBL" id="UGQS01000002">
    <property type="protein sequence ID" value="STZ76828.1"/>
    <property type="molecule type" value="Genomic_DNA"/>
</dbReference>
<proteinExistence type="inferred from homology"/>
<name>A0A378UHH3_BERDE</name>
<feature type="binding site" evidence="9">
    <location>
        <position position="81"/>
    </location>
    <ligand>
        <name>[4Fe-4S] cluster</name>
        <dbReference type="ChEBI" id="CHEBI:49883"/>
    </ligand>
</feature>
<keyword evidence="4 9" id="KW-0808">Transferase</keyword>
<feature type="binding site" evidence="9 10">
    <location>
        <position position="306"/>
    </location>
    <ligand>
        <name>S-adenosyl-L-methionine</name>
        <dbReference type="ChEBI" id="CHEBI:59789"/>
    </ligand>
</feature>
<dbReference type="InterPro" id="IPR001566">
    <property type="entry name" value="23S_rRNA_MeTrfase_RlmD"/>
</dbReference>
<comment type="catalytic activity">
    <reaction evidence="9">
        <text>uridine(1939) in 23S rRNA + S-adenosyl-L-methionine = 5-methyluridine(1939) in 23S rRNA + S-adenosyl-L-homocysteine + H(+)</text>
        <dbReference type="Rhea" id="RHEA:42908"/>
        <dbReference type="Rhea" id="RHEA-COMP:10278"/>
        <dbReference type="Rhea" id="RHEA-COMP:10279"/>
        <dbReference type="ChEBI" id="CHEBI:15378"/>
        <dbReference type="ChEBI" id="CHEBI:57856"/>
        <dbReference type="ChEBI" id="CHEBI:59789"/>
        <dbReference type="ChEBI" id="CHEBI:65315"/>
        <dbReference type="ChEBI" id="CHEBI:74447"/>
        <dbReference type="EC" id="2.1.1.190"/>
    </reaction>
</comment>
<dbReference type="FunFam" id="2.40.50.140:FF:000097">
    <property type="entry name" value="23S rRNA (uracil(1939)-C(5))-methyltransferase RlmD"/>
    <property type="match status" value="1"/>
</dbReference>
<dbReference type="EC" id="2.1.1.190" evidence="9"/>
<dbReference type="HAMAP" id="MF_01010">
    <property type="entry name" value="23SrRNA_methyltr_RlmD"/>
    <property type="match status" value="1"/>
</dbReference>
<dbReference type="Gene3D" id="2.40.50.140">
    <property type="entry name" value="Nucleic acid-binding proteins"/>
    <property type="match status" value="1"/>
</dbReference>
<sequence length="449" mass="49526">MDKQHGQPGGIAADIFSLDYEGRGVARIGGKTVFVKGALPSEKAAFRVTKSKKQFDEAEAVRILQPAGERVTPLCRHFGRCGGCVLQHARPEAQVAYKQRIMEEQLARIGKVRPQQILPPIYGTPWHYRDRARLRVARGKDGRLKLGFQAQKSHDVVDIESCLILPRHISAALPSLKQVLQQMADGGDWAEFVEFYRSEKLSVANLGWRKMPSENNLQRLRAWLDKDWTQGGAARQLWLQCGRDTAQAFYPEHAPDLAYALPEFGIEMPYRPGDFTQINAATNALMVGRALRLLDAKPGERVADLFCGLGNFSLPLAKSGAEVVGIEGSAALVARAKDNARSNGCEAQTAFFAADLFDTDEAVVASWGRFDKMLLDPPRSGAYAVVQALHEPYLPQRIVYVSCNPATFARDAQVLVAKGYVFKAAGVMNMFAQTAHVESIGVFERKKAV</sequence>
<dbReference type="GO" id="GO:0070041">
    <property type="term" value="F:rRNA (uridine-C5-)-methyltransferase activity"/>
    <property type="evidence" value="ECO:0007669"/>
    <property type="project" value="UniProtKB-UniRule"/>
</dbReference>
<feature type="binding site" evidence="9 10">
    <location>
        <position position="277"/>
    </location>
    <ligand>
        <name>S-adenosyl-L-methionine</name>
        <dbReference type="ChEBI" id="CHEBI:59789"/>
    </ligand>
</feature>
<dbReference type="GO" id="GO:0070475">
    <property type="term" value="P:rRNA base methylation"/>
    <property type="evidence" value="ECO:0007669"/>
    <property type="project" value="TreeGrafter"/>
</dbReference>
<protein>
    <recommendedName>
        <fullName evidence="9">23S rRNA (uracil(1939)-C(5))-methyltransferase RlmD</fullName>
        <ecNumber evidence="9">2.1.1.190</ecNumber>
    </recommendedName>
    <alternativeName>
        <fullName evidence="9">23S rRNA(m5U1939)-methyltransferase</fullName>
    </alternativeName>
</protein>
<comment type="function">
    <text evidence="9">Catalyzes the formation of 5-methyl-uridine at position 1939 (m5U1939) in 23S rRNA.</text>
</comment>
<dbReference type="InterPro" id="IPR010280">
    <property type="entry name" value="U5_MeTrfase_fam"/>
</dbReference>
<dbReference type="GO" id="GO:0051539">
    <property type="term" value="F:4 iron, 4 sulfur cluster binding"/>
    <property type="evidence" value="ECO:0007669"/>
    <property type="project" value="UniProtKB-KW"/>
</dbReference>
<dbReference type="Proteomes" id="UP000254651">
    <property type="component" value="Unassembled WGS sequence"/>
</dbReference>
<feature type="active site" evidence="11">
    <location>
        <position position="403"/>
    </location>
</feature>
<keyword evidence="8 9" id="KW-0411">Iron-sulfur</keyword>
<dbReference type="GO" id="GO:0003723">
    <property type="term" value="F:RNA binding"/>
    <property type="evidence" value="ECO:0007669"/>
    <property type="project" value="InterPro"/>
</dbReference>
<keyword evidence="2 9" id="KW-0698">rRNA processing</keyword>
<reference evidence="13 14" key="1">
    <citation type="submission" date="2018-06" db="EMBL/GenBank/DDBJ databases">
        <authorList>
            <consortium name="Pathogen Informatics"/>
            <person name="Doyle S."/>
        </authorList>
    </citation>
    <scope>NUCLEOTIDE SEQUENCE [LARGE SCALE GENOMIC DNA]</scope>
    <source>
        <strain evidence="13 14">NCTC10295</strain>
    </source>
</reference>
<evidence type="ECO:0000313" key="14">
    <source>
        <dbReference type="Proteomes" id="UP000254651"/>
    </source>
</evidence>
<comment type="similarity">
    <text evidence="9">Belongs to the class I-like SAM-binding methyltransferase superfamily. RNA M5U methyltransferase family. RlmD subfamily.</text>
</comment>
<feature type="binding site" evidence="9">
    <location>
        <position position="311"/>
    </location>
    <ligand>
        <name>S-adenosyl-L-methionine</name>
        <dbReference type="ChEBI" id="CHEBI:59789"/>
    </ligand>
</feature>
<keyword evidence="6 9" id="KW-0479">Metal-binding</keyword>
<dbReference type="GO" id="GO:0005506">
    <property type="term" value="F:iron ion binding"/>
    <property type="evidence" value="ECO:0007669"/>
    <property type="project" value="UniProtKB-UniRule"/>
</dbReference>
<dbReference type="Gene3D" id="2.40.50.1070">
    <property type="match status" value="1"/>
</dbReference>
<keyword evidence="5 9" id="KW-0949">S-adenosyl-L-methionine</keyword>
<dbReference type="Pfam" id="PF05958">
    <property type="entry name" value="tRNA_U5-meth_tr"/>
    <property type="match status" value="1"/>
</dbReference>
<evidence type="ECO:0000259" key="12">
    <source>
        <dbReference type="PROSITE" id="PS50926"/>
    </source>
</evidence>
<dbReference type="InterPro" id="IPR002792">
    <property type="entry name" value="TRAM_dom"/>
</dbReference>
<keyword evidence="3 9" id="KW-0489">Methyltransferase</keyword>
<evidence type="ECO:0000256" key="9">
    <source>
        <dbReference type="HAMAP-Rule" id="MF_01010"/>
    </source>
</evidence>
<dbReference type="PROSITE" id="PS50926">
    <property type="entry name" value="TRAM"/>
    <property type="match status" value="1"/>
</dbReference>
<dbReference type="Gene3D" id="3.40.50.150">
    <property type="entry name" value="Vaccinia Virus protein VP39"/>
    <property type="match status" value="1"/>
</dbReference>
<keyword evidence="7 9" id="KW-0408">Iron</keyword>
<dbReference type="SUPFAM" id="SSF50249">
    <property type="entry name" value="Nucleic acid-binding proteins"/>
    <property type="match status" value="1"/>
</dbReference>
<dbReference type="PANTHER" id="PTHR11061">
    <property type="entry name" value="RNA M5U METHYLTRANSFERASE"/>
    <property type="match status" value="1"/>
</dbReference>
<evidence type="ECO:0000256" key="3">
    <source>
        <dbReference type="ARBA" id="ARBA00022603"/>
    </source>
</evidence>
<dbReference type="NCBIfam" id="NF009639">
    <property type="entry name" value="PRK13168.1"/>
    <property type="match status" value="1"/>
</dbReference>
<evidence type="ECO:0000256" key="7">
    <source>
        <dbReference type="ARBA" id="ARBA00023004"/>
    </source>
</evidence>
<dbReference type="Pfam" id="PF01938">
    <property type="entry name" value="TRAM"/>
    <property type="match status" value="1"/>
</dbReference>
<dbReference type="InterPro" id="IPR012340">
    <property type="entry name" value="NA-bd_OB-fold"/>
</dbReference>
<evidence type="ECO:0000256" key="10">
    <source>
        <dbReference type="PROSITE-ProRule" id="PRU01024"/>
    </source>
</evidence>